<feature type="region of interest" description="Disordered" evidence="1">
    <location>
        <begin position="22"/>
        <end position="68"/>
    </location>
</feature>
<evidence type="ECO:0000256" key="1">
    <source>
        <dbReference type="SAM" id="MobiDB-lite"/>
    </source>
</evidence>
<dbReference type="EMBL" id="CADCVM010000417">
    <property type="protein sequence ID" value="CAA9523177.1"/>
    <property type="molecule type" value="Genomic_DNA"/>
</dbReference>
<feature type="compositionally biased region" description="Basic and acidic residues" evidence="1">
    <location>
        <begin position="49"/>
        <end position="68"/>
    </location>
</feature>
<dbReference type="AlphaFoldDB" id="A0A6J4TI07"/>
<sequence length="68" mass="7242">MNQLARHGEGIGGFVDEIGAFATDGGPRRGSGLLRRAEGRGHVGGGRGTHAEDAERTKETDGGRKWRR</sequence>
<accession>A0A6J4TI07</accession>
<evidence type="ECO:0000313" key="2">
    <source>
        <dbReference type="EMBL" id="CAA9523177.1"/>
    </source>
</evidence>
<reference evidence="2" key="1">
    <citation type="submission" date="2020-02" db="EMBL/GenBank/DDBJ databases">
        <authorList>
            <person name="Meier V. D."/>
        </authorList>
    </citation>
    <scope>NUCLEOTIDE SEQUENCE</scope>
    <source>
        <strain evidence="2">AVDCRST_MAG05</strain>
    </source>
</reference>
<proteinExistence type="predicted"/>
<protein>
    <submittedName>
        <fullName evidence="2">Uncharacterized protein</fullName>
    </submittedName>
</protein>
<gene>
    <name evidence="2" type="ORF">AVDCRST_MAG05-3750</name>
</gene>
<organism evidence="2">
    <name type="scientific">uncultured Rubrobacteraceae bacterium</name>
    <dbReference type="NCBI Taxonomy" id="349277"/>
    <lineage>
        <taxon>Bacteria</taxon>
        <taxon>Bacillati</taxon>
        <taxon>Actinomycetota</taxon>
        <taxon>Rubrobacteria</taxon>
        <taxon>Rubrobacterales</taxon>
        <taxon>Rubrobacteraceae</taxon>
        <taxon>environmental samples</taxon>
    </lineage>
</organism>
<name>A0A6J4TI07_9ACTN</name>